<dbReference type="EMBL" id="JAJTTC010000001">
    <property type="protein sequence ID" value="MCF0059926.1"/>
    <property type="molecule type" value="Genomic_DNA"/>
</dbReference>
<reference evidence="1" key="1">
    <citation type="submission" date="2021-12" db="EMBL/GenBank/DDBJ databases">
        <title>Novel species in genus Dyadobacter.</title>
        <authorList>
            <person name="Ma C."/>
        </authorList>
    </citation>
    <scope>NUCLEOTIDE SEQUENCE</scope>
    <source>
        <strain evidence="1">LJ419</strain>
    </source>
</reference>
<proteinExistence type="predicted"/>
<evidence type="ECO:0000313" key="2">
    <source>
        <dbReference type="Proteomes" id="UP001139000"/>
    </source>
</evidence>
<dbReference type="CDD" id="cd19958">
    <property type="entry name" value="pyocin_knob"/>
    <property type="match status" value="1"/>
</dbReference>
<sequence length="1909" mass="205688">MAYGVKWFSEFDDIGDTRDPDSVNVVYRVEILERDYAGAATEVLSSDNPLVIEMTSVNDPFQVIRSQKATVEWISDEESGFNITDLFITDDKKYQLAVWEYTGSGLKIRWRGYLVPIDCEEPFHSKPYPVSFAATCGLPFTRDDYFVDEFGKFPVGKKSLINIIADALTSTGFTHEIHTYINLYEQNMSYSASPLAQAEIDADGLRGKKASEGLEGILSAFGAYVTQSNGVWVIKGIREQTGETAIVRQFSAAGNPIGGASVSQLVSIGKTFFPGSITHLLPSTETNLRLAEPNSIVTETVDPGIAVNRLANGTFSGPILGGNIPGWRNNIKGGVSWERTGAGTFDSPYRLEFRSPVFIDPKKAKSRYPITPDAYFDTGPIEIRCGAFNTREQDRVELKMVFAGAAKCHNIDAGMMFVTLNESERKGVSWLTSEGEWYYSSKNDSGPFLIKPIGKRNDQVKTYDELDLQTFEVESKAITNFVPRNGEAVVYIRVRIYPGARGMGFNTPNAFFSVEDLSLTFYTGLVFEGEHKYQADGKLPIRDANELSYTQIIADKIGIDTPEQGRDVNRVMTGYMTLTGGNQLTQAWRYIGDSIPEPIQKRSLRERIRQVCGERRIWDASLIGYDLTPDLTVFKPEDELGNANIFYAQTSWRWDVKNLSYTSTLLELNHSTLDEEDIYLFDDEGGRRGNRMYRGGATSNSGSTAKPNIEEIVLDIIPTLYFSVGHQATQFVDLAPLILSTHLPSDLTAEIKYAPEWASSVIIELGEDFDMIKVIITGKPTTRGNDRVQVELVGRDGEDFLAVINIIVLPATKVTYNLLDMSAGGVVDGPLPGVYPLKDLWDLTAKIAGPHDFYQLRVKGGGPTGNAIDRVTNQFVTETELDTYQMFGEDGGITTEAGQFRLWVYTELNKSPVSNQNITFTLYDEEYLNKLKFFLTSSGSDIGEIAVDGSSKFVKPGALNIKAVADDVNHDKATITLYQNEIALASRTYPLGADSLTGTYLVYNVDTELAPGFYNVEIVLTLDGEEVLVRYADFTINEEEPEATENVLKIGSANAGKTNLTLMGTLAGSGNVFPLPASGWNVWNDSVSPPYDWEGFDFYQFKGGSLIPISTQTYGVSPYQTYPGEVTFSDHYLFGKKNSKQIDSIHADETAFRVIHTRRAGGAGGTLVATSTADFSFGIDIPIDEAPIGEPGGGLADYVAGAGMSETVEDYIKRFDVRVDNVGIEIFEPESPDDPDTALLNHLRLKAKGVTFAKIQDIPTKTVIGRMAGGTGVTSAIPVATIVTGADPGDLVTVEYIEELISASLAKYMPLTNVTTGNVIPNYFGDVNAYNFTGVALIGTGAANAPNAIPGMLIAGVSGSNVSQLVVTRSGDNSYYRGTNGGALGTWYQIASRAWVDLKEVNTGVGLLGGGPIATNLTLTFDTVWGDARYLVNASTGLPWTQVNVNTKPKFNVSAVDSPSGGSSSFHGIYIPHSTNADIGSTIAFRNGTAFFRSVESGVWGVWLAIADKPWVNAKQILGGDGMAAGSGGDLSANRVIDLGTPSTLDASTTNAVTSTSHTHEITTGSLVQGSNIVLSGTLTDRLIGAGNVTISATAIPWTIVTGKPTTLSGFGIVDGVTIGDFNIGLGTKENTFPKGNLVTGDNITFGGSGVNRLVGSGDLVIACNSMPWNDVTGKPTTVAGYGITDVYTKANVDAGLNGKENTFSKGNLVTGNNITFGGDPLNRLVGSGNLVIACNNMPWNDVTGKPTTIAGYGITDAYTESQVDSLLSGKANSSHTHTSSQITDFTSAVRGSISGTGGISYNNSTGVISYAGAASPVSVVGQAVNRTVRYVNGGAPAQLSDGYIEDDGATLTFLNPCVIYTGTRIQRRAYASPVTGMLWMQTDGGVLGASVYVYYLTGWMKLEIGGFD</sequence>
<name>A0A9X1PG23_9BACT</name>
<organism evidence="1 2">
    <name type="scientific">Dyadobacter chenwenxiniae</name>
    <dbReference type="NCBI Taxonomy" id="2906456"/>
    <lineage>
        <taxon>Bacteria</taxon>
        <taxon>Pseudomonadati</taxon>
        <taxon>Bacteroidota</taxon>
        <taxon>Cytophagia</taxon>
        <taxon>Cytophagales</taxon>
        <taxon>Spirosomataceae</taxon>
        <taxon>Dyadobacter</taxon>
    </lineage>
</organism>
<evidence type="ECO:0000313" key="1">
    <source>
        <dbReference type="EMBL" id="MCF0059926.1"/>
    </source>
</evidence>
<dbReference type="RefSeq" id="WP_234652219.1">
    <property type="nucleotide sequence ID" value="NZ_CP094997.1"/>
</dbReference>
<protein>
    <submittedName>
        <fullName evidence="1">Uncharacterized protein</fullName>
    </submittedName>
</protein>
<gene>
    <name evidence="1" type="ORF">LXM26_00365</name>
</gene>
<comment type="caution">
    <text evidence="1">The sequence shown here is derived from an EMBL/GenBank/DDBJ whole genome shotgun (WGS) entry which is preliminary data.</text>
</comment>
<accession>A0A9X1PG23</accession>
<keyword evidence="2" id="KW-1185">Reference proteome</keyword>
<dbReference type="Proteomes" id="UP001139000">
    <property type="component" value="Unassembled WGS sequence"/>
</dbReference>